<evidence type="ECO:0000313" key="2">
    <source>
        <dbReference type="EMBL" id="KAF9762409.1"/>
    </source>
</evidence>
<dbReference type="OrthoDB" id="2194291at2759"/>
<dbReference type="PROSITE" id="PS50878">
    <property type="entry name" value="RT_POL"/>
    <property type="match status" value="1"/>
</dbReference>
<proteinExistence type="predicted"/>
<feature type="domain" description="Reverse transcriptase" evidence="1">
    <location>
        <begin position="1"/>
        <end position="119"/>
    </location>
</feature>
<dbReference type="InterPro" id="IPR043128">
    <property type="entry name" value="Rev_trsase/Diguanyl_cyclase"/>
</dbReference>
<protein>
    <submittedName>
        <fullName evidence="2">Retrovirus-related Pol polyprotein from transposon opus</fullName>
    </submittedName>
</protein>
<dbReference type="PANTHER" id="PTHR24559">
    <property type="entry name" value="TRANSPOSON TY3-I GAG-POL POLYPROTEIN"/>
    <property type="match status" value="1"/>
</dbReference>
<organism evidence="2 3">
    <name type="scientific">Nosema granulosis</name>
    <dbReference type="NCBI Taxonomy" id="83296"/>
    <lineage>
        <taxon>Eukaryota</taxon>
        <taxon>Fungi</taxon>
        <taxon>Fungi incertae sedis</taxon>
        <taxon>Microsporidia</taxon>
        <taxon>Nosematidae</taxon>
        <taxon>Nosema</taxon>
    </lineage>
</organism>
<dbReference type="Proteomes" id="UP000740883">
    <property type="component" value="Unassembled WGS sequence"/>
</dbReference>
<dbReference type="InterPro" id="IPR043502">
    <property type="entry name" value="DNA/RNA_pol_sf"/>
</dbReference>
<keyword evidence="3" id="KW-1185">Reference proteome</keyword>
<gene>
    <name evidence="2" type="primary">pol_246</name>
    <name evidence="2" type="ORF">NGRA_2033</name>
</gene>
<evidence type="ECO:0000259" key="1">
    <source>
        <dbReference type="PROSITE" id="PS50878"/>
    </source>
</evidence>
<name>A0A9P6KYK9_9MICR</name>
<dbReference type="AlphaFoldDB" id="A0A9P6KYK9"/>
<dbReference type="InterPro" id="IPR000477">
    <property type="entry name" value="RT_dom"/>
</dbReference>
<accession>A0A9P6KYK9</accession>
<dbReference type="PANTHER" id="PTHR24559:SF444">
    <property type="entry name" value="REVERSE TRANSCRIPTASE DOMAIN-CONTAINING PROTEIN"/>
    <property type="match status" value="1"/>
</dbReference>
<evidence type="ECO:0000313" key="3">
    <source>
        <dbReference type="Proteomes" id="UP000740883"/>
    </source>
</evidence>
<dbReference type="Pfam" id="PF00078">
    <property type="entry name" value="RVT_1"/>
    <property type="match status" value="1"/>
</dbReference>
<dbReference type="CDD" id="cd01647">
    <property type="entry name" value="RT_LTR"/>
    <property type="match status" value="1"/>
</dbReference>
<dbReference type="EMBL" id="SBJO01000175">
    <property type="protein sequence ID" value="KAF9762409.1"/>
    <property type="molecule type" value="Genomic_DNA"/>
</dbReference>
<comment type="caution">
    <text evidence="2">The sequence shown here is derived from an EMBL/GenBank/DDBJ whole genome shotgun (WGS) entry which is preliminary data.</text>
</comment>
<sequence>MINEIINMTQGKKLFTVLDLSDGFFQIKINPEDKHKTAFYFRNNLYQYTMMPQGYKNSPAVFQMIMDHILSDIMETKYMVYMDDIIVYGKDETEHDRNLCEVLTRLSENNFKVNPEKMQ</sequence>
<dbReference type="InterPro" id="IPR053134">
    <property type="entry name" value="RNA-dir_DNA_polymerase"/>
</dbReference>
<dbReference type="SUPFAM" id="SSF56672">
    <property type="entry name" value="DNA/RNA polymerases"/>
    <property type="match status" value="1"/>
</dbReference>
<reference evidence="2 3" key="1">
    <citation type="journal article" date="2020" name="Genome Biol. Evol.">
        <title>Comparative genomics of strictly vertically transmitted, feminizing microsporidia endosymbionts of amphipod crustaceans.</title>
        <authorList>
            <person name="Cormier A."/>
            <person name="Chebbi M.A."/>
            <person name="Giraud I."/>
            <person name="Wattier R."/>
            <person name="Teixeira M."/>
            <person name="Gilbert C."/>
            <person name="Rigaud T."/>
            <person name="Cordaux R."/>
        </authorList>
    </citation>
    <scope>NUCLEOTIDE SEQUENCE [LARGE SCALE GENOMIC DNA]</scope>
    <source>
        <strain evidence="2 3">Ou3-Ou53</strain>
    </source>
</reference>
<dbReference type="Gene3D" id="3.30.70.270">
    <property type="match status" value="1"/>
</dbReference>